<dbReference type="PANTHER" id="PTHR45586:SF16">
    <property type="entry name" value="DOMAIN PROTEIN, PUTATIVE-RELATED"/>
    <property type="match status" value="1"/>
</dbReference>
<dbReference type="Pfam" id="PF14559">
    <property type="entry name" value="TPR_19"/>
    <property type="match status" value="1"/>
</dbReference>
<evidence type="ECO:0000256" key="1">
    <source>
        <dbReference type="ARBA" id="ARBA00022737"/>
    </source>
</evidence>
<dbReference type="InterPro" id="IPR011990">
    <property type="entry name" value="TPR-like_helical_dom_sf"/>
</dbReference>
<dbReference type="SUPFAM" id="SSF48452">
    <property type="entry name" value="TPR-like"/>
    <property type="match status" value="2"/>
</dbReference>
<dbReference type="RefSeq" id="WP_183969373.1">
    <property type="nucleotide sequence ID" value="NZ_BAABEW010000007.1"/>
</dbReference>
<keyword evidence="1" id="KW-0677">Repeat</keyword>
<comment type="caution">
    <text evidence="5">The sequence shown here is derived from an EMBL/GenBank/DDBJ whole genome shotgun (WGS) entry which is preliminary data.</text>
</comment>
<dbReference type="SMART" id="SM00028">
    <property type="entry name" value="TPR"/>
    <property type="match status" value="4"/>
</dbReference>
<keyword evidence="6" id="KW-1185">Reference proteome</keyword>
<name>A0A7W8M9I7_9BURK</name>
<feature type="repeat" description="TPR" evidence="3">
    <location>
        <begin position="589"/>
        <end position="622"/>
    </location>
</feature>
<accession>A0A7W8M9I7</accession>
<protein>
    <submittedName>
        <fullName evidence="5">Tetratricopeptide (TPR) repeat protein</fullName>
    </submittedName>
</protein>
<dbReference type="PANTHER" id="PTHR45586">
    <property type="entry name" value="TPR REPEAT-CONTAINING PROTEIN PA4667"/>
    <property type="match status" value="1"/>
</dbReference>
<evidence type="ECO:0000313" key="5">
    <source>
        <dbReference type="EMBL" id="MBB5273101.1"/>
    </source>
</evidence>
<dbReference type="Pfam" id="PF13432">
    <property type="entry name" value="TPR_16"/>
    <property type="match status" value="3"/>
</dbReference>
<dbReference type="EMBL" id="JACHGB010000006">
    <property type="protein sequence ID" value="MBB5273101.1"/>
    <property type="molecule type" value="Genomic_DNA"/>
</dbReference>
<dbReference type="Proteomes" id="UP000532440">
    <property type="component" value="Unassembled WGS sequence"/>
</dbReference>
<proteinExistence type="predicted"/>
<feature type="compositionally biased region" description="Low complexity" evidence="4">
    <location>
        <begin position="51"/>
        <end position="84"/>
    </location>
</feature>
<sequence>MKPPPPNTPGRRAQAPGAARFAAAQTALGLLRRGLPAIAVLTLGGCAALASQSDPAGAAPAAVAQADTPAGAGERSPSARRPAARPAPTPDVPPEKLPDIELTPQIVFQLLASEVSAQRGQIANATATYLTLARQTRDPRLARRATELALAERSLERALQAAQLWREYAPESMLASQTLEALWLSTGRLDAVEPLLAQRLSAARAAGQLAQAYPELLRSLMRAPDRGAALALFDRLAAPDRAVPEARLAAAALAERASDNERAAAEASEALRLSPDDERTAIAAARHLQQSAAGAPAATELLGGFLRRQPKATEARFAYARLLAAQGRAKDARAQMELALREEPQSPTILFSLAQIAYQADQPDAAEDYLKRYLALPDSVPRDRNPAWLFLSQIEEDRKRDARAIEWLARVTPGEQYLGAQIRRAILTGRLGRVDEARELLRGTGATSARERAQLVSAEAQLLREARRHAEAFETIDRALQDTPDSPDLLYDHAMAAERIDRLDVLEKSLRRLIELRPDNAHAYNALGYSLADRSLRLEEAQSLIEKALQISPDDPHIIDSLGWVLYRRGKLDDALVQLRRAWALRPEAEIGVHLGEVLWATGNRDEARGIWREARKLEPENETLKQTLARLDVSL</sequence>
<evidence type="ECO:0000313" key="6">
    <source>
        <dbReference type="Proteomes" id="UP000532440"/>
    </source>
</evidence>
<gene>
    <name evidence="5" type="ORF">HNQ70_003129</name>
</gene>
<dbReference type="PROSITE" id="PS50005">
    <property type="entry name" value="TPR"/>
    <property type="match status" value="1"/>
</dbReference>
<dbReference type="Gene3D" id="1.25.40.10">
    <property type="entry name" value="Tetratricopeptide repeat domain"/>
    <property type="match status" value="3"/>
</dbReference>
<dbReference type="AlphaFoldDB" id="A0A7W8M9I7"/>
<dbReference type="InterPro" id="IPR019734">
    <property type="entry name" value="TPR_rpt"/>
</dbReference>
<reference evidence="5 6" key="1">
    <citation type="submission" date="2020-08" db="EMBL/GenBank/DDBJ databases">
        <title>Genomic Encyclopedia of Type Strains, Phase IV (KMG-IV): sequencing the most valuable type-strain genomes for metagenomic binning, comparative biology and taxonomic classification.</title>
        <authorList>
            <person name="Goeker M."/>
        </authorList>
    </citation>
    <scope>NUCLEOTIDE SEQUENCE [LARGE SCALE GENOMIC DNA]</scope>
    <source>
        <strain evidence="5 6">DSM 29781</strain>
    </source>
</reference>
<keyword evidence="2 3" id="KW-0802">TPR repeat</keyword>
<evidence type="ECO:0000256" key="2">
    <source>
        <dbReference type="ARBA" id="ARBA00022803"/>
    </source>
</evidence>
<organism evidence="5 6">
    <name type="scientific">Quisquiliibacterium transsilvanicum</name>
    <dbReference type="NCBI Taxonomy" id="1549638"/>
    <lineage>
        <taxon>Bacteria</taxon>
        <taxon>Pseudomonadati</taxon>
        <taxon>Pseudomonadota</taxon>
        <taxon>Betaproteobacteria</taxon>
        <taxon>Burkholderiales</taxon>
        <taxon>Burkholderiaceae</taxon>
        <taxon>Quisquiliibacterium</taxon>
    </lineage>
</organism>
<dbReference type="InterPro" id="IPR051012">
    <property type="entry name" value="CellSynth/LPSAsmb/PSIAsmb"/>
</dbReference>
<evidence type="ECO:0000256" key="3">
    <source>
        <dbReference type="PROSITE-ProRule" id="PRU00339"/>
    </source>
</evidence>
<feature type="region of interest" description="Disordered" evidence="4">
    <location>
        <begin position="51"/>
        <end position="98"/>
    </location>
</feature>
<evidence type="ECO:0000256" key="4">
    <source>
        <dbReference type="SAM" id="MobiDB-lite"/>
    </source>
</evidence>